<evidence type="ECO:0000313" key="5">
    <source>
        <dbReference type="EMBL" id="MFB5269676.1"/>
    </source>
</evidence>
<dbReference type="Proteomes" id="UP001580346">
    <property type="component" value="Unassembled WGS sequence"/>
</dbReference>
<dbReference type="InterPro" id="IPR029044">
    <property type="entry name" value="Nucleotide-diphossugar_trans"/>
</dbReference>
<dbReference type="PANTHER" id="PTHR13778:SF47">
    <property type="entry name" value="LIPOPOLYSACCHARIDE 1,3-GALACTOSYLTRANSFERASE"/>
    <property type="match status" value="1"/>
</dbReference>
<evidence type="ECO:0000256" key="3">
    <source>
        <dbReference type="ARBA" id="ARBA00022723"/>
    </source>
</evidence>
<dbReference type="CDD" id="cd04194">
    <property type="entry name" value="GT8_A4GalT_like"/>
    <property type="match status" value="1"/>
</dbReference>
<keyword evidence="1" id="KW-0328">Glycosyltransferase</keyword>
<sequence>MVELVLSLNDRDGKYAKHAAVVLASVFSNIKQTINVHILHDETLTKESIVKLTKLARAFHHYIFFYHVTVPEDMLQASAEVHKINHWTKASMYRLLLPNILRTDRVIYLDCDVWVNMDISELWNIDLGECYLGAIIDQGKDSLGDYFLTMGLNGDVYFNSGVILFHLDNIRKKETWYDELLHFLRNYPATTMPDQDALNFMYSSNYMQLDLRFNTFAYEGLDPDNKIVHFAGEDNKWWEDHSPAAPIYHSFLAMTPWGGATAPAPAAHPRKKSAAAKHPVNARHERPASEARPVRSHPERPASETRPVRSHPERPAPEARPVRSHPERPAPEARPVRSHPERPAPEARPVRSHPERPASETHPARTHPERPASETRPARNHPERPAPETRPVKIRPERPAPAAQPVAKQPQGNPLPPTPPRSLPQIPAAPVRRKRRRSLRQRLRPSLRKRIITRRKSRFIRKVGRSKHQHLLRRKALRPAVKKSPIVVKKIIYVIRERPFFRARR</sequence>
<keyword evidence="6" id="KW-1185">Reference proteome</keyword>
<gene>
    <name evidence="5" type="ORF">ACE41H_23245</name>
</gene>
<feature type="region of interest" description="Disordered" evidence="4">
    <location>
        <begin position="261"/>
        <end position="444"/>
    </location>
</feature>
<dbReference type="SUPFAM" id="SSF53448">
    <property type="entry name" value="Nucleotide-diphospho-sugar transferases"/>
    <property type="match status" value="1"/>
</dbReference>
<feature type="compositionally biased region" description="Pro residues" evidence="4">
    <location>
        <begin position="413"/>
        <end position="422"/>
    </location>
</feature>
<dbReference type="Pfam" id="PF01501">
    <property type="entry name" value="Glyco_transf_8"/>
    <property type="match status" value="1"/>
</dbReference>
<comment type="caution">
    <text evidence="5">The sequence shown here is derived from an EMBL/GenBank/DDBJ whole genome shotgun (WGS) entry which is preliminary data.</text>
</comment>
<dbReference type="RefSeq" id="WP_375357981.1">
    <property type="nucleotide sequence ID" value="NZ_JBHHMI010000037.1"/>
</dbReference>
<evidence type="ECO:0000256" key="1">
    <source>
        <dbReference type="ARBA" id="ARBA00022676"/>
    </source>
</evidence>
<evidence type="ECO:0000256" key="2">
    <source>
        <dbReference type="ARBA" id="ARBA00022679"/>
    </source>
</evidence>
<organism evidence="5 6">
    <name type="scientific">Paenibacillus enshidis</name>
    <dbReference type="NCBI Taxonomy" id="1458439"/>
    <lineage>
        <taxon>Bacteria</taxon>
        <taxon>Bacillati</taxon>
        <taxon>Bacillota</taxon>
        <taxon>Bacilli</taxon>
        <taxon>Bacillales</taxon>
        <taxon>Paenibacillaceae</taxon>
        <taxon>Paenibacillus</taxon>
    </lineage>
</organism>
<dbReference type="InterPro" id="IPR050748">
    <property type="entry name" value="Glycosyltrans_8_dom-fam"/>
</dbReference>
<feature type="compositionally biased region" description="Basic residues" evidence="4">
    <location>
        <begin position="431"/>
        <end position="444"/>
    </location>
</feature>
<dbReference type="Gene3D" id="3.90.550.10">
    <property type="entry name" value="Spore Coat Polysaccharide Biosynthesis Protein SpsA, Chain A"/>
    <property type="match status" value="1"/>
</dbReference>
<dbReference type="EMBL" id="JBHHMI010000037">
    <property type="protein sequence ID" value="MFB5269676.1"/>
    <property type="molecule type" value="Genomic_DNA"/>
</dbReference>
<keyword evidence="3" id="KW-0479">Metal-binding</keyword>
<accession>A0ABV5AZM9</accession>
<name>A0ABV5AZM9_9BACL</name>
<feature type="compositionally biased region" description="Low complexity" evidence="4">
    <location>
        <begin position="400"/>
        <end position="412"/>
    </location>
</feature>
<dbReference type="PANTHER" id="PTHR13778">
    <property type="entry name" value="GLYCOSYLTRANSFERASE 8 DOMAIN-CONTAINING PROTEIN"/>
    <property type="match status" value="1"/>
</dbReference>
<proteinExistence type="predicted"/>
<protein>
    <submittedName>
        <fullName evidence="5">Glycosyltransferase</fullName>
    </submittedName>
</protein>
<keyword evidence="2" id="KW-0808">Transferase</keyword>
<feature type="compositionally biased region" description="Basic and acidic residues" evidence="4">
    <location>
        <begin position="282"/>
        <end position="398"/>
    </location>
</feature>
<evidence type="ECO:0000313" key="6">
    <source>
        <dbReference type="Proteomes" id="UP001580346"/>
    </source>
</evidence>
<reference evidence="5 6" key="1">
    <citation type="submission" date="2024-09" db="EMBL/GenBank/DDBJ databases">
        <title>Paenibacillus zeirhizospherea sp. nov., isolated from surface of the maize (Zea mays) roots in a horticulture field, Hungary.</title>
        <authorList>
            <person name="Marton D."/>
            <person name="Farkas M."/>
            <person name="Bedics A."/>
            <person name="Toth E."/>
            <person name="Tancsics A."/>
            <person name="Boka K."/>
            <person name="Maroti G."/>
            <person name="Kriszt B."/>
            <person name="Cserhati M."/>
        </authorList>
    </citation>
    <scope>NUCLEOTIDE SEQUENCE [LARGE SCALE GENOMIC DNA]</scope>
    <source>
        <strain evidence="5 6">KCTC 33519</strain>
    </source>
</reference>
<dbReference type="InterPro" id="IPR002495">
    <property type="entry name" value="Glyco_trans_8"/>
</dbReference>
<evidence type="ECO:0000256" key="4">
    <source>
        <dbReference type="SAM" id="MobiDB-lite"/>
    </source>
</evidence>